<dbReference type="EMBL" id="NEVU01000003">
    <property type="protein sequence ID" value="OZI71975.1"/>
    <property type="molecule type" value="Genomic_DNA"/>
</dbReference>
<sequence>MLARKSIISADSLGTDGSAILISPTAVEPVDIAEPLPARRIALPEMVWRLLVPLLLVIAWQAASSFGLVSDFVLPSPASVLLAYRELWQSGDLQAAVHISLWRAGLGLLIGAGAGLLLGLAAGLFRSAERGYDALLHMLRTIPFIALVPIFIVWFGIGETSKIALIVGASITPMYLSVYHAIRNIDPKLRELGQAFHLSKLHYIRLIVLPLALPGILVGTRYAAAAALLALVAAEQINASAGIGFILNNANQFQRTDIILAGILIYAVLGILVDALLRHTEHRFLSWR</sequence>
<dbReference type="GO" id="GO:0042918">
    <property type="term" value="P:alkanesulfonate transmembrane transport"/>
    <property type="evidence" value="ECO:0007669"/>
    <property type="project" value="UniProtKB-ARBA"/>
</dbReference>
<evidence type="ECO:0000259" key="8">
    <source>
        <dbReference type="PROSITE" id="PS50928"/>
    </source>
</evidence>
<organism evidence="9 10">
    <name type="scientific">Bordetella genomosp. 12</name>
    <dbReference type="NCBI Taxonomy" id="463035"/>
    <lineage>
        <taxon>Bacteria</taxon>
        <taxon>Pseudomonadati</taxon>
        <taxon>Pseudomonadota</taxon>
        <taxon>Betaproteobacteria</taxon>
        <taxon>Burkholderiales</taxon>
        <taxon>Alcaligenaceae</taxon>
        <taxon>Bordetella</taxon>
    </lineage>
</organism>
<feature type="transmembrane region" description="Helical" evidence="7">
    <location>
        <begin position="101"/>
        <end position="125"/>
    </location>
</feature>
<dbReference type="RefSeq" id="WP_167383693.1">
    <property type="nucleotide sequence ID" value="NZ_NEVU01000003.1"/>
</dbReference>
<feature type="transmembrane region" description="Helical" evidence="7">
    <location>
        <begin position="163"/>
        <end position="182"/>
    </location>
</feature>
<comment type="similarity">
    <text evidence="7">Belongs to the binding-protein-dependent transport system permease family.</text>
</comment>
<name>A0A261VD91_9BORD</name>
<dbReference type="InterPro" id="IPR000515">
    <property type="entry name" value="MetI-like"/>
</dbReference>
<feature type="transmembrane region" description="Helical" evidence="7">
    <location>
        <begin position="137"/>
        <end position="157"/>
    </location>
</feature>
<dbReference type="SUPFAM" id="SSF161098">
    <property type="entry name" value="MetI-like"/>
    <property type="match status" value="1"/>
</dbReference>
<evidence type="ECO:0000256" key="7">
    <source>
        <dbReference type="RuleBase" id="RU363032"/>
    </source>
</evidence>
<evidence type="ECO:0000256" key="1">
    <source>
        <dbReference type="ARBA" id="ARBA00004651"/>
    </source>
</evidence>
<keyword evidence="2 7" id="KW-0813">Transport</keyword>
<proteinExistence type="inferred from homology"/>
<dbReference type="FunFam" id="1.10.3720.10:FF:000003">
    <property type="entry name" value="Aliphatic sulfonate ABC transporter permease"/>
    <property type="match status" value="1"/>
</dbReference>
<feature type="transmembrane region" description="Helical" evidence="7">
    <location>
        <begin position="203"/>
        <end position="220"/>
    </location>
</feature>
<feature type="domain" description="ABC transmembrane type-1" evidence="8">
    <location>
        <begin position="93"/>
        <end position="277"/>
    </location>
</feature>
<reference evidence="10" key="1">
    <citation type="submission" date="2017-05" db="EMBL/GenBank/DDBJ databases">
        <title>Complete and WGS of Bordetella genogroups.</title>
        <authorList>
            <person name="Spilker T."/>
            <person name="Lipuma J."/>
        </authorList>
    </citation>
    <scope>NUCLEOTIDE SEQUENCE [LARGE SCALE GENOMIC DNA]</scope>
    <source>
        <strain evidence="10">AU6712</strain>
    </source>
</reference>
<protein>
    <submittedName>
        <fullName evidence="9">ABC transporter permease</fullName>
    </submittedName>
</protein>
<dbReference type="Pfam" id="PF00528">
    <property type="entry name" value="BPD_transp_1"/>
    <property type="match status" value="1"/>
</dbReference>
<feature type="transmembrane region" description="Helical" evidence="7">
    <location>
        <begin position="47"/>
        <end position="69"/>
    </location>
</feature>
<dbReference type="Gene3D" id="1.10.3720.10">
    <property type="entry name" value="MetI-like"/>
    <property type="match status" value="1"/>
</dbReference>
<feature type="transmembrane region" description="Helical" evidence="7">
    <location>
        <begin position="258"/>
        <end position="277"/>
    </location>
</feature>
<evidence type="ECO:0000256" key="4">
    <source>
        <dbReference type="ARBA" id="ARBA00022692"/>
    </source>
</evidence>
<evidence type="ECO:0000256" key="3">
    <source>
        <dbReference type="ARBA" id="ARBA00022475"/>
    </source>
</evidence>
<dbReference type="InterPro" id="IPR035906">
    <property type="entry name" value="MetI-like_sf"/>
</dbReference>
<comment type="subcellular location">
    <subcellularLocation>
        <location evidence="1 7">Cell membrane</location>
        <topology evidence="1 7">Multi-pass membrane protein</topology>
    </subcellularLocation>
</comment>
<dbReference type="CDD" id="cd06261">
    <property type="entry name" value="TM_PBP2"/>
    <property type="match status" value="1"/>
</dbReference>
<evidence type="ECO:0000256" key="6">
    <source>
        <dbReference type="ARBA" id="ARBA00023136"/>
    </source>
</evidence>
<keyword evidence="6 7" id="KW-0472">Membrane</keyword>
<comment type="caution">
    <text evidence="9">The sequence shown here is derived from an EMBL/GenBank/DDBJ whole genome shotgun (WGS) entry which is preliminary data.</text>
</comment>
<keyword evidence="3" id="KW-1003">Cell membrane</keyword>
<dbReference type="AlphaFoldDB" id="A0A261VD91"/>
<keyword evidence="10" id="KW-1185">Reference proteome</keyword>
<dbReference type="PANTHER" id="PTHR30151:SF38">
    <property type="entry name" value="ALIPHATIC SULFONATES TRANSPORT PERMEASE PROTEIN SSUC-RELATED"/>
    <property type="match status" value="1"/>
</dbReference>
<gene>
    <name evidence="9" type="ORF">CAL22_19540</name>
</gene>
<evidence type="ECO:0000313" key="9">
    <source>
        <dbReference type="EMBL" id="OZI71975.1"/>
    </source>
</evidence>
<feature type="transmembrane region" description="Helical" evidence="7">
    <location>
        <begin position="226"/>
        <end position="246"/>
    </location>
</feature>
<dbReference type="PANTHER" id="PTHR30151">
    <property type="entry name" value="ALKANE SULFONATE ABC TRANSPORTER-RELATED, MEMBRANE SUBUNIT"/>
    <property type="match status" value="1"/>
</dbReference>
<dbReference type="PROSITE" id="PS50928">
    <property type="entry name" value="ABC_TM1"/>
    <property type="match status" value="1"/>
</dbReference>
<evidence type="ECO:0000256" key="5">
    <source>
        <dbReference type="ARBA" id="ARBA00022989"/>
    </source>
</evidence>
<evidence type="ECO:0000313" key="10">
    <source>
        <dbReference type="Proteomes" id="UP000216429"/>
    </source>
</evidence>
<accession>A0A261VD91</accession>
<dbReference type="Proteomes" id="UP000216429">
    <property type="component" value="Unassembled WGS sequence"/>
</dbReference>
<keyword evidence="5 7" id="KW-1133">Transmembrane helix</keyword>
<keyword evidence="4 7" id="KW-0812">Transmembrane</keyword>
<evidence type="ECO:0000256" key="2">
    <source>
        <dbReference type="ARBA" id="ARBA00022448"/>
    </source>
</evidence>
<dbReference type="GO" id="GO:0005886">
    <property type="term" value="C:plasma membrane"/>
    <property type="evidence" value="ECO:0007669"/>
    <property type="project" value="UniProtKB-SubCell"/>
</dbReference>